<dbReference type="SUPFAM" id="SSF52096">
    <property type="entry name" value="ClpP/crotonase"/>
    <property type="match status" value="1"/>
</dbReference>
<proteinExistence type="predicted"/>
<dbReference type="EMBL" id="LAZR01006768">
    <property type="protein sequence ID" value="KKM89770.1"/>
    <property type="molecule type" value="Genomic_DNA"/>
</dbReference>
<dbReference type="InterPro" id="IPR029045">
    <property type="entry name" value="ClpP/crotonase-like_dom_sf"/>
</dbReference>
<organism evidence="1">
    <name type="scientific">marine sediment metagenome</name>
    <dbReference type="NCBI Taxonomy" id="412755"/>
    <lineage>
        <taxon>unclassified sequences</taxon>
        <taxon>metagenomes</taxon>
        <taxon>ecological metagenomes</taxon>
    </lineage>
</organism>
<gene>
    <name evidence="1" type="ORF">LCGC14_1245380</name>
</gene>
<sequence>MSEVKKFEHLKVEKIEDGNYLVISINRPNKLNALQTQTLREIAEALESVEL</sequence>
<dbReference type="AlphaFoldDB" id="A0A0F9NM03"/>
<reference evidence="1" key="1">
    <citation type="journal article" date="2015" name="Nature">
        <title>Complex archaea that bridge the gap between prokaryotes and eukaryotes.</title>
        <authorList>
            <person name="Spang A."/>
            <person name="Saw J.H."/>
            <person name="Jorgensen S.L."/>
            <person name="Zaremba-Niedzwiedzka K."/>
            <person name="Martijn J."/>
            <person name="Lind A.E."/>
            <person name="van Eijk R."/>
            <person name="Schleper C."/>
            <person name="Guy L."/>
            <person name="Ettema T.J."/>
        </authorList>
    </citation>
    <scope>NUCLEOTIDE SEQUENCE</scope>
</reference>
<protein>
    <recommendedName>
        <fullName evidence="2">Enoyl-CoA hydratase</fullName>
    </recommendedName>
</protein>
<name>A0A0F9NM03_9ZZZZ</name>
<evidence type="ECO:0008006" key="2">
    <source>
        <dbReference type="Google" id="ProtNLM"/>
    </source>
</evidence>
<comment type="caution">
    <text evidence="1">The sequence shown here is derived from an EMBL/GenBank/DDBJ whole genome shotgun (WGS) entry which is preliminary data.</text>
</comment>
<accession>A0A0F9NM03</accession>
<feature type="non-terminal residue" evidence="1">
    <location>
        <position position="51"/>
    </location>
</feature>
<dbReference type="Gene3D" id="3.30.300.220">
    <property type="match status" value="1"/>
</dbReference>
<evidence type="ECO:0000313" key="1">
    <source>
        <dbReference type="EMBL" id="KKM89770.1"/>
    </source>
</evidence>